<evidence type="ECO:0000313" key="5">
    <source>
        <dbReference type="EMBL" id="HAA1079432.1"/>
    </source>
</evidence>
<dbReference type="GO" id="GO:0032259">
    <property type="term" value="P:methylation"/>
    <property type="evidence" value="ECO:0007669"/>
    <property type="project" value="UniProtKB-KW"/>
</dbReference>
<organism evidence="5">
    <name type="scientific">Salmonella enterica subsp. enterica serovar Duisburg</name>
    <dbReference type="NCBI Taxonomy" id="174641"/>
    <lineage>
        <taxon>Bacteria</taxon>
        <taxon>Pseudomonadati</taxon>
        <taxon>Pseudomonadota</taxon>
        <taxon>Gammaproteobacteria</taxon>
        <taxon>Enterobacterales</taxon>
        <taxon>Enterobacteriaceae</taxon>
        <taxon>Salmonella</taxon>
    </lineage>
</organism>
<dbReference type="EMBL" id="DAAAMA010000074">
    <property type="protein sequence ID" value="HAA1082623.1"/>
    <property type="molecule type" value="Genomic_DNA"/>
</dbReference>
<dbReference type="InterPro" id="IPR002052">
    <property type="entry name" value="DNA_methylase_N6_adenine_CS"/>
</dbReference>
<dbReference type="PANTHER" id="PTHR33841:SF1">
    <property type="entry name" value="DNA METHYLTRANSFERASE A"/>
    <property type="match status" value="1"/>
</dbReference>
<dbReference type="EMBL" id="DAAAMA010000005">
    <property type="protein sequence ID" value="HAA1079432.1"/>
    <property type="molecule type" value="Genomic_DNA"/>
</dbReference>
<dbReference type="EC" id="2.1.1.72" evidence="1"/>
<reference evidence="5" key="1">
    <citation type="journal article" date="2018" name="Genome Biol.">
        <title>SKESA: strategic k-mer extension for scrupulous assemblies.</title>
        <authorList>
            <person name="Souvorov A."/>
            <person name="Agarwala R."/>
            <person name="Lipman D.J."/>
        </authorList>
    </citation>
    <scope>NUCLEOTIDE SEQUENCE</scope>
    <source>
        <strain evidence="5">DMS 3618</strain>
    </source>
</reference>
<dbReference type="InterPro" id="IPR029063">
    <property type="entry name" value="SAM-dependent_MTases_sf"/>
</dbReference>
<comment type="caution">
    <text evidence="5">The sequence shown here is derived from an EMBL/GenBank/DDBJ whole genome shotgun (WGS) entry which is preliminary data.</text>
</comment>
<dbReference type="PANTHER" id="PTHR33841">
    <property type="entry name" value="DNA METHYLTRANSFERASE YEEA-RELATED"/>
    <property type="match status" value="1"/>
</dbReference>
<comment type="catalytic activity">
    <reaction evidence="4">
        <text>a 2'-deoxyadenosine in DNA + S-adenosyl-L-methionine = an N(6)-methyl-2'-deoxyadenosine in DNA + S-adenosyl-L-homocysteine + H(+)</text>
        <dbReference type="Rhea" id="RHEA:15197"/>
        <dbReference type="Rhea" id="RHEA-COMP:12418"/>
        <dbReference type="Rhea" id="RHEA-COMP:12419"/>
        <dbReference type="ChEBI" id="CHEBI:15378"/>
        <dbReference type="ChEBI" id="CHEBI:57856"/>
        <dbReference type="ChEBI" id="CHEBI:59789"/>
        <dbReference type="ChEBI" id="CHEBI:90615"/>
        <dbReference type="ChEBI" id="CHEBI:90616"/>
        <dbReference type="EC" id="2.1.1.72"/>
    </reaction>
</comment>
<dbReference type="GO" id="GO:0003676">
    <property type="term" value="F:nucleic acid binding"/>
    <property type="evidence" value="ECO:0007669"/>
    <property type="project" value="InterPro"/>
</dbReference>
<name>A0A6W0LZP6_SALET</name>
<dbReference type="PROSITE" id="PS00092">
    <property type="entry name" value="N6_MTASE"/>
    <property type="match status" value="1"/>
</dbReference>
<evidence type="ECO:0000256" key="2">
    <source>
        <dbReference type="ARBA" id="ARBA00022603"/>
    </source>
</evidence>
<dbReference type="Gene3D" id="3.40.50.150">
    <property type="entry name" value="Vaccinia Virus protein VP39"/>
    <property type="match status" value="2"/>
</dbReference>
<dbReference type="GO" id="GO:0009007">
    <property type="term" value="F:site-specific DNA-methyltransferase (adenine-specific) activity"/>
    <property type="evidence" value="ECO:0007669"/>
    <property type="project" value="UniProtKB-EC"/>
</dbReference>
<keyword evidence="2" id="KW-0489">Methyltransferase</keyword>
<evidence type="ECO:0000256" key="1">
    <source>
        <dbReference type="ARBA" id="ARBA00011900"/>
    </source>
</evidence>
<evidence type="ECO:0000256" key="3">
    <source>
        <dbReference type="ARBA" id="ARBA00022679"/>
    </source>
</evidence>
<keyword evidence="3" id="KW-0808">Transferase</keyword>
<sequence>MALVGINNENEFYSNHYLGEVFTSDIRDVLEPWIEQENAAREVERAAREQGKEVEAGYRAPWNQLNSLATEFFRKLTEHEKQRQIPQRLADQRTRWQPLLKALGYEPNPHIQMLDDDTPLPVLARYNSTDGSPWLWIVEAHDQDEGTLDPLALSLLTAQFPADTDKHKRDSLRKKANGEYRSWQDLLSTVVFTQNEPPRFVLLLGNRQLLLLDRTKWAQNRLLRFDFEEILSRRETDTLKATSVLLHKDSLLPGSGAPYLDSLDDNSHKHAFGVSEDLKYALRESIELLGNEAMRYLINNELAYYTGKRAINPDELSRECLRYMYRLLFLFYIEARPELGYAPMTAKTYLQGYSLETLRDLEMIPLTSEEDRNGRYFHDSLNMLFKLVRDGYSGGVKMQSDLESGDQITIHSHQFSVPRLESHLFEANNTRILNRVVFRNETLQQIIQAMSLSRPGKGRFNRRGRISYRQLGINQLGAVYEALLSYRGFFASDDLYEVKKAGEEFNELETGYFVSKDEIGKYHDDEKVYEKDGSLRIHRKGSFIYRMAGRDREKSASYYTPEVLTRSLVKYALKELFKEQIDSITDPHAKADAILNLTVCEPAMGSAAFLNEAINQLAEAYLFHKQQAEGRRIPQDRYTQELQRVKMYIADNNVFGVDLNPVAVELAEVSLWLNAISGDAFVPWFGYQLHCGNSLVGARRQVFNKSELTYKKAKDPSWLNSEPAELAMNTPREEKQIFHFLLPDSGMANYSDKTVKQRYPDDFKALDSWRKEFTKSFAPHEIADVQRISGKVEALWNTFRQQLKAERQKTADNYPVWPAENTSHVRSSLRSKDETFRGRLEDNSTYQKLRWVMDYWCALWFWPIDKANELPDRGMWLMEMETLIDGIVVTERVTEVAEQATGNLFADEDIVREESSLFSGAGRLKTEVLFRHLPRLAIVDALKKQHRFFHWDLEFSDLFAERGGFDLMLGNPPWLRVEWQEAGVLGDFEPEFVLRKLSASKLATLRIDTFNQIPALEEAWRSEYEGCEGMQNFLNAQQNYAVLAGQKANLYKCFLPQAWRLGARKGVAGFLHPEGIYDDPKGGQLRASVYPRLRAHFQFQNELNLFVEVDHHAKFSSNIYSASPSLVGFEHISNLYTPQTIDACFDHSGGGEIPGIKDEIEYEGKLKVVWNTSGHRSRLISITTHELELFARLYDSEGTPACQARLPALHATQLVAVLDKFADQKTKLGDLGDSYYSTQHWNEVNAQNDGTMIRETQFPENSSKWILSGPHFFVGTPFYKTPRENCTLNSDYDCLDLLTLPDDYLPRTNYMPACDVQEYAKRTPRVTWTEPGEDEPRKVTDYYRFVNRRMFGASSERSMISSIVPKHVAHIHPVLSTTFREPKSLLSFSAFCHSIVADFYLKTTGRADVYESTLRCFPYVELMSANSRALALNVLTKDYAGLWQSCYNPDFNTQRWSRNLPQLPQDFFANLTPEWQRDYALRSDYSRRQALVEIDVLVAQALGLTLEELLTLYRVQFPVMRQYEADTWYDQNGRIIFTPSKGLVGVGLPRTARKADLKNGFVFNVDSPDWTGGDCTDQAIGWDDVKHLQTGTVSVTFDDYTRSDEGERRTVIWQAPFIKPDREDDYKVAWAFFAQDKESV</sequence>
<protein>
    <recommendedName>
        <fullName evidence="1">site-specific DNA-methyltransferase (adenine-specific)</fullName>
        <ecNumber evidence="1">2.1.1.72</ecNumber>
    </recommendedName>
</protein>
<gene>
    <name evidence="5" type="ORF">GDM47_07040</name>
    <name evidence="6" type="ORF">GDM47_23655</name>
</gene>
<proteinExistence type="predicted"/>
<dbReference type="InterPro" id="IPR050953">
    <property type="entry name" value="N4_N6_ade-DNA_methylase"/>
</dbReference>
<accession>A0A6W0LZP6</accession>
<evidence type="ECO:0000313" key="6">
    <source>
        <dbReference type="EMBL" id="HAA1082623.1"/>
    </source>
</evidence>
<reference evidence="5" key="2">
    <citation type="submission" date="2019-10" db="EMBL/GenBank/DDBJ databases">
        <authorList>
            <consortium name="NCBI Pathogen Detection Project"/>
        </authorList>
    </citation>
    <scope>NUCLEOTIDE SEQUENCE</scope>
    <source>
        <strain evidence="5">DMS 3618</strain>
    </source>
</reference>
<evidence type="ECO:0000256" key="4">
    <source>
        <dbReference type="ARBA" id="ARBA00047942"/>
    </source>
</evidence>
<dbReference type="SUPFAM" id="SSF53335">
    <property type="entry name" value="S-adenosyl-L-methionine-dependent methyltransferases"/>
    <property type="match status" value="1"/>
</dbReference>